<protein>
    <submittedName>
        <fullName evidence="3">Uncharacterized protein</fullName>
    </submittedName>
</protein>
<feature type="signal peptide" evidence="2">
    <location>
        <begin position="1"/>
        <end position="28"/>
    </location>
</feature>
<dbReference type="Proteomes" id="UP000708148">
    <property type="component" value="Unassembled WGS sequence"/>
</dbReference>
<reference evidence="3" key="1">
    <citation type="submission" date="2020-12" db="EMBL/GenBank/DDBJ databases">
        <authorList>
            <person name="Iha C."/>
        </authorList>
    </citation>
    <scope>NUCLEOTIDE SEQUENCE</scope>
</reference>
<accession>A0A8S1J7Q9</accession>
<proteinExistence type="predicted"/>
<evidence type="ECO:0000313" key="3">
    <source>
        <dbReference type="EMBL" id="CAD7703220.1"/>
    </source>
</evidence>
<keyword evidence="4" id="KW-1185">Reference proteome</keyword>
<keyword evidence="2" id="KW-0732">Signal</keyword>
<name>A0A8S1J7Q9_9CHLO</name>
<dbReference type="EMBL" id="CAJHUC010002121">
    <property type="protein sequence ID" value="CAD7703220.1"/>
    <property type="molecule type" value="Genomic_DNA"/>
</dbReference>
<evidence type="ECO:0000256" key="2">
    <source>
        <dbReference type="SAM" id="SignalP"/>
    </source>
</evidence>
<feature type="chain" id="PRO_5035833537" evidence="2">
    <location>
        <begin position="29"/>
        <end position="256"/>
    </location>
</feature>
<dbReference type="AlphaFoldDB" id="A0A8S1J7Q9"/>
<dbReference type="SUPFAM" id="SSF57184">
    <property type="entry name" value="Growth factor receptor domain"/>
    <property type="match status" value="1"/>
</dbReference>
<evidence type="ECO:0000313" key="4">
    <source>
        <dbReference type="Proteomes" id="UP000708148"/>
    </source>
</evidence>
<dbReference type="InterPro" id="IPR009030">
    <property type="entry name" value="Growth_fac_rcpt_cys_sf"/>
</dbReference>
<gene>
    <name evidence="3" type="ORF">OSTQU699_LOCUS8577</name>
</gene>
<sequence>MPMLAAAHGPMLALATLLLATAAPSSQARSLEMLDRPDPVYRDNDTDMFCGPHCSCLRDTSIGQSYCGDCEPGYGPLQGRISNCDVPFCAPHCVKCTSDLCLECEAGYTWASYAESKCMLDYAHVTQVNVTTTYPEVNIDYKPTFSLGFLPLTMLPCIVVWTLRRLRRRLIPDEIPMQVLVTMPPRAAPPDPRNAPGQQRDGEADEPNAESETALLVPRQARGRATKDNSVLVVGPVGDIEMGVVADCPEEPWEET</sequence>
<organism evidence="3 4">
    <name type="scientific">Ostreobium quekettii</name>
    <dbReference type="NCBI Taxonomy" id="121088"/>
    <lineage>
        <taxon>Eukaryota</taxon>
        <taxon>Viridiplantae</taxon>
        <taxon>Chlorophyta</taxon>
        <taxon>core chlorophytes</taxon>
        <taxon>Ulvophyceae</taxon>
        <taxon>TCBD clade</taxon>
        <taxon>Bryopsidales</taxon>
        <taxon>Ostreobineae</taxon>
        <taxon>Ostreobiaceae</taxon>
        <taxon>Ostreobium</taxon>
    </lineage>
</organism>
<comment type="caution">
    <text evidence="3">The sequence shown here is derived from an EMBL/GenBank/DDBJ whole genome shotgun (WGS) entry which is preliminary data.</text>
</comment>
<feature type="region of interest" description="Disordered" evidence="1">
    <location>
        <begin position="183"/>
        <end position="228"/>
    </location>
</feature>
<evidence type="ECO:0000256" key="1">
    <source>
        <dbReference type="SAM" id="MobiDB-lite"/>
    </source>
</evidence>